<reference evidence="10 11" key="1">
    <citation type="submission" date="2023-10" db="EMBL/GenBank/DDBJ databases">
        <title>Chromosome-scale genome assembly provides insights into flower coloration mechanisms of Canna indica.</title>
        <authorList>
            <person name="Li C."/>
        </authorList>
    </citation>
    <scope>NUCLEOTIDE SEQUENCE [LARGE SCALE GENOMIC DNA]</scope>
    <source>
        <tissue evidence="10">Flower</tissue>
    </source>
</reference>
<dbReference type="InterPro" id="IPR017946">
    <property type="entry name" value="PLC-like_Pdiesterase_TIM-brl"/>
</dbReference>
<dbReference type="CDD" id="cd08604">
    <property type="entry name" value="GDPD_SHV3_repeat_2"/>
    <property type="match status" value="1"/>
</dbReference>
<organism evidence="10 11">
    <name type="scientific">Canna indica</name>
    <name type="common">Indian-shot</name>
    <dbReference type="NCBI Taxonomy" id="4628"/>
    <lineage>
        <taxon>Eukaryota</taxon>
        <taxon>Viridiplantae</taxon>
        <taxon>Streptophyta</taxon>
        <taxon>Embryophyta</taxon>
        <taxon>Tracheophyta</taxon>
        <taxon>Spermatophyta</taxon>
        <taxon>Magnoliopsida</taxon>
        <taxon>Liliopsida</taxon>
        <taxon>Zingiberales</taxon>
        <taxon>Cannaceae</taxon>
        <taxon>Canna</taxon>
    </lineage>
</organism>
<evidence type="ECO:0000256" key="4">
    <source>
        <dbReference type="ARBA" id="ARBA00022798"/>
    </source>
</evidence>
<dbReference type="GO" id="GO:0008889">
    <property type="term" value="F:glycerophosphodiester phosphodiesterase activity"/>
    <property type="evidence" value="ECO:0007669"/>
    <property type="project" value="UniProtKB-EC"/>
</dbReference>
<dbReference type="Proteomes" id="UP001327560">
    <property type="component" value="Chromosome 5"/>
</dbReference>
<feature type="chain" id="PRO_5042885815" description="glycerophosphodiester phosphodiesterase" evidence="8">
    <location>
        <begin position="34"/>
        <end position="838"/>
    </location>
</feature>
<dbReference type="GO" id="GO:0006629">
    <property type="term" value="P:lipid metabolic process"/>
    <property type="evidence" value="ECO:0007669"/>
    <property type="project" value="InterPro"/>
</dbReference>
<keyword evidence="6" id="KW-0325">Glycoprotein</keyword>
<evidence type="ECO:0000256" key="7">
    <source>
        <dbReference type="ARBA" id="ARBA00047512"/>
    </source>
</evidence>
<dbReference type="FunFam" id="3.20.20.190:FF:000011">
    <property type="entry name" value="Glycerophosphodiester phosphodiesterase GDPDL3"/>
    <property type="match status" value="1"/>
</dbReference>
<evidence type="ECO:0000256" key="5">
    <source>
        <dbReference type="ARBA" id="ARBA00022801"/>
    </source>
</evidence>
<dbReference type="GO" id="GO:0006071">
    <property type="term" value="P:glycerol metabolic process"/>
    <property type="evidence" value="ECO:0007669"/>
    <property type="project" value="UniProtKB-KW"/>
</dbReference>
<evidence type="ECO:0000313" key="10">
    <source>
        <dbReference type="EMBL" id="WOL06381.1"/>
    </source>
</evidence>
<feature type="domain" description="GP-PDE" evidence="9">
    <location>
        <begin position="361"/>
        <end position="660"/>
    </location>
</feature>
<comment type="similarity">
    <text evidence="1">Belongs to the glycerophosphoryl diester phosphodiesterase family.</text>
</comment>
<feature type="signal peptide" evidence="8">
    <location>
        <begin position="1"/>
        <end position="33"/>
    </location>
</feature>
<evidence type="ECO:0000256" key="6">
    <source>
        <dbReference type="ARBA" id="ARBA00023180"/>
    </source>
</evidence>
<dbReference type="EMBL" id="CP136894">
    <property type="protein sequence ID" value="WOL06381.1"/>
    <property type="molecule type" value="Genomic_DNA"/>
</dbReference>
<sequence length="838" mass="91569">MVREMGMSRRSSAVAVASSLAALLLLHLGLATAQNSSAWLTLTGNAPAIIARGGFSGLFPDSSYAAYSFVANSSSSDTILWCDVQLSKDGLGICVPDMKLDNCTAISSIYPNGKKTYLVNGVRTSGWFSVDFNSTELGYVPLTQAIYSRSYKFDYMYPILTVDDVATLKPPGLWLNIQHDIFYSQHNLSMTNFVLNVSKHQIVNYVSSPELGFLRGIAPRFTNTKTKLVFRFLDKGIRDPSTKVTYESLLHNFTFIKTFASGILVPKNYIWPVTPDNYLMPYTSIVTEAHKAGLEIYAADFANDNILSYNYSYDPLTEYLNFIDNGFFSVDGVVTDFPITPSEAIGCYSHLNKSSNDHGKPVIISHNGASGDYADCTNLAYQNATNDGADVIDCSVQVTLDGILICMSNPDLIGVTTVTKSPFSSRLSVIRQIKSTPGIYTFNLTWAEIKKLMPVISQPEALYQLIRNPRYKNSGNFTTLADFLAFAKTKPLSGVLINVENAVFMAEKLNFDVVESVISTVNDAGYNKTALEVMIQSTDSSVLKKFKQQTKYKLLYKIANEIGNADPASVMDIKTFADAVALKDESIYPISLLFITGATNLVQEFHAAGLDVYVYLLQNEFVSQPWDFLSDATVQINTYVLEAKVDGIITDFPATGRRYKRNSCAKLSTTPNYMKPVRPGFLLSYMTQDSLPPAQAPMPVLNVSNVTEAPLPSVTTPNAVAPAGQGTATIAPPPPSSGRLQEQSAACLGGTSTCSMVHAPLAAVRCMRLAPLSAARRVRSTAVCINAEKTLFSTGGSGCHRSSRASFPIWVSPHVVLLQSDESRRLTPAAVDFERIKF</sequence>
<evidence type="ECO:0000256" key="1">
    <source>
        <dbReference type="ARBA" id="ARBA00007277"/>
    </source>
</evidence>
<proteinExistence type="inferred from homology"/>
<evidence type="ECO:0000256" key="8">
    <source>
        <dbReference type="SAM" id="SignalP"/>
    </source>
</evidence>
<dbReference type="PANTHER" id="PTHR43620:SF7">
    <property type="entry name" value="GLYCEROPHOSPHODIESTER PHOSPHODIESTERASE GDPD5-RELATED"/>
    <property type="match status" value="1"/>
</dbReference>
<dbReference type="EC" id="3.1.4.46" evidence="2"/>
<dbReference type="PANTHER" id="PTHR43620">
    <property type="entry name" value="GLYCEROPHOSPHORYL DIESTER PHOSPHODIESTERASE"/>
    <property type="match status" value="1"/>
</dbReference>
<keyword evidence="5" id="KW-0378">Hydrolase</keyword>
<dbReference type="CDD" id="cd08603">
    <property type="entry name" value="GDPD_SHV3_repeat_1"/>
    <property type="match status" value="1"/>
</dbReference>
<accession>A0AAQ3QB96</accession>
<dbReference type="Pfam" id="PF03009">
    <property type="entry name" value="GDPD"/>
    <property type="match status" value="1"/>
</dbReference>
<keyword evidence="4" id="KW-0319">Glycerol metabolism</keyword>
<keyword evidence="3 8" id="KW-0732">Signal</keyword>
<dbReference type="SUPFAM" id="SSF51695">
    <property type="entry name" value="PLC-like phosphodiesterases"/>
    <property type="match status" value="2"/>
</dbReference>
<dbReference type="FunFam" id="3.20.20.190:FF:000013">
    <property type="entry name" value="Glycerophosphodiester phosphodiesterase GDPDL3"/>
    <property type="match status" value="1"/>
</dbReference>
<gene>
    <name evidence="10" type="ORF">Cni_G15115</name>
</gene>
<evidence type="ECO:0000259" key="9">
    <source>
        <dbReference type="PROSITE" id="PS51704"/>
    </source>
</evidence>
<keyword evidence="11" id="KW-1185">Reference proteome</keyword>
<comment type="catalytic activity">
    <reaction evidence="7">
        <text>a sn-glycero-3-phosphodiester + H2O = an alcohol + sn-glycerol 3-phosphate + H(+)</text>
        <dbReference type="Rhea" id="RHEA:12969"/>
        <dbReference type="ChEBI" id="CHEBI:15377"/>
        <dbReference type="ChEBI" id="CHEBI:15378"/>
        <dbReference type="ChEBI" id="CHEBI:30879"/>
        <dbReference type="ChEBI" id="CHEBI:57597"/>
        <dbReference type="ChEBI" id="CHEBI:83408"/>
        <dbReference type="EC" id="3.1.4.46"/>
    </reaction>
</comment>
<evidence type="ECO:0000256" key="3">
    <source>
        <dbReference type="ARBA" id="ARBA00022729"/>
    </source>
</evidence>
<dbReference type="PROSITE" id="PS51704">
    <property type="entry name" value="GP_PDE"/>
    <property type="match status" value="2"/>
</dbReference>
<evidence type="ECO:0000256" key="2">
    <source>
        <dbReference type="ARBA" id="ARBA00012247"/>
    </source>
</evidence>
<protein>
    <recommendedName>
        <fullName evidence="2">glycerophosphodiester phosphodiesterase</fullName>
        <ecNumber evidence="2">3.1.4.46</ecNumber>
    </recommendedName>
</protein>
<dbReference type="Gene3D" id="3.20.20.190">
    <property type="entry name" value="Phosphatidylinositol (PI) phosphodiesterase"/>
    <property type="match status" value="2"/>
</dbReference>
<feature type="domain" description="GP-PDE" evidence="9">
    <location>
        <begin position="47"/>
        <end position="345"/>
    </location>
</feature>
<evidence type="ECO:0000313" key="11">
    <source>
        <dbReference type="Proteomes" id="UP001327560"/>
    </source>
</evidence>
<name>A0AAQ3QB96_9LILI</name>
<dbReference type="AlphaFoldDB" id="A0AAQ3QB96"/>
<dbReference type="InterPro" id="IPR030395">
    <property type="entry name" value="GP_PDE_dom"/>
</dbReference>